<organism evidence="1 2">
    <name type="scientific">Citrus sinensis</name>
    <name type="common">Sweet orange</name>
    <name type="synonym">Citrus aurantium var. sinensis</name>
    <dbReference type="NCBI Taxonomy" id="2711"/>
    <lineage>
        <taxon>Eukaryota</taxon>
        <taxon>Viridiplantae</taxon>
        <taxon>Streptophyta</taxon>
        <taxon>Embryophyta</taxon>
        <taxon>Tracheophyta</taxon>
        <taxon>Spermatophyta</taxon>
        <taxon>Magnoliopsida</taxon>
        <taxon>eudicotyledons</taxon>
        <taxon>Gunneridae</taxon>
        <taxon>Pentapetalae</taxon>
        <taxon>rosids</taxon>
        <taxon>malvids</taxon>
        <taxon>Sapindales</taxon>
        <taxon>Rutaceae</taxon>
        <taxon>Aurantioideae</taxon>
        <taxon>Citrus</taxon>
    </lineage>
</organism>
<accession>A0ACB8JRE2</accession>
<gene>
    <name evidence="1" type="ORF">KPL71_017694</name>
</gene>
<dbReference type="Proteomes" id="UP000829398">
    <property type="component" value="Chromosome 6"/>
</dbReference>
<dbReference type="EMBL" id="CM039175">
    <property type="protein sequence ID" value="KAH9735312.1"/>
    <property type="molecule type" value="Genomic_DNA"/>
</dbReference>
<keyword evidence="2" id="KW-1185">Reference proteome</keyword>
<name>A0ACB8JRE2_CITSI</name>
<comment type="caution">
    <text evidence="1">The sequence shown here is derived from an EMBL/GenBank/DDBJ whole genome shotgun (WGS) entry which is preliminary data.</text>
</comment>
<sequence length="166" mass="19318">MLSAVCLFAAITACARIHMYPYISRSDCYYTDTDSVVLGSPLPEDRISSTELGKLKLEHFVDRAHFITPKCYLLKTKSGNIIKNKGIAKDLVDADWFESQYLNPSQTITKTIDRYFMIDWEILHIYFKKSNFIFVIYFYLLFSKVELWCLLGTRRVLVLNMEILSS</sequence>
<protein>
    <submittedName>
        <fullName evidence="1">Diaminopimelate decarboxylase 2 chloroplastic</fullName>
    </submittedName>
</protein>
<evidence type="ECO:0000313" key="1">
    <source>
        <dbReference type="EMBL" id="KAH9735312.1"/>
    </source>
</evidence>
<proteinExistence type="predicted"/>
<evidence type="ECO:0000313" key="2">
    <source>
        <dbReference type="Proteomes" id="UP000829398"/>
    </source>
</evidence>
<reference evidence="2" key="1">
    <citation type="journal article" date="2023" name="Hortic. Res.">
        <title>A chromosome-level phased genome enabling allele-level studies in sweet orange: a case study on citrus Huanglongbing tolerance.</title>
        <authorList>
            <person name="Wu B."/>
            <person name="Yu Q."/>
            <person name="Deng Z."/>
            <person name="Duan Y."/>
            <person name="Luo F."/>
            <person name="Gmitter F. Jr."/>
        </authorList>
    </citation>
    <scope>NUCLEOTIDE SEQUENCE [LARGE SCALE GENOMIC DNA]</scope>
    <source>
        <strain evidence="2">cv. Valencia</strain>
    </source>
</reference>